<protein>
    <submittedName>
        <fullName evidence="1">Uncharacterized protein</fullName>
    </submittedName>
</protein>
<evidence type="ECO:0000313" key="2">
    <source>
        <dbReference type="Proteomes" id="UP000032633"/>
    </source>
</evidence>
<dbReference type="HOGENOM" id="CLU_663639_0_0_9"/>
<accession>A0A0D5NK03</accession>
<sequence length="414" mass="46255">MKRYALSILLGLLIVAGVGSYYVYNAADRLPQYRLMTLEGNADEAAKIELSGHYGGRMRSESLTVGIDGSDYSSRESVFSKSFFGARRWFTERYGMKQLIAEHRQFMRGKGWPFGFYKDKEWLIYVQPAILNRDKPAQRAVLNVSLLHLDSGKSQNFETIVGGGPSFISGSYDVQRLGNELHIVAAQSYWPEQSADHTADSLKIEYYDYVVNMTSGQLIREVKLDPGFVNTKEIEYRIDVATGSNNVEPSAYCLLVVNENKVWTNEHGKNSERIAAHLYSYSYKTGQLTALPETLSEGKLGPRFNYSLTGNQLYSHDSSPGIIRLKTYNLETGVTGKEMTITAKQLGADKIDNAVLEDDRLYILMHRSRTALAAVVNAMDGTVLYKGEAVYNGPKKEAAANLAHLNLLNIGLKH</sequence>
<proteinExistence type="predicted"/>
<dbReference type="AlphaFoldDB" id="A0A0D5NK03"/>
<name>A0A0D5NK03_9BACL</name>
<reference evidence="1 2" key="1">
    <citation type="journal article" date="2015" name="J. Biotechnol.">
        <title>Complete genome sequence of Paenibacillus beijingensis 7188(T) (=DSM 24997(T)), a novel rhizobacterium from jujube garden soil.</title>
        <authorList>
            <person name="Kwak Y."/>
            <person name="Shin J.H."/>
        </authorList>
    </citation>
    <scope>NUCLEOTIDE SEQUENCE [LARGE SCALE GENOMIC DNA]</scope>
    <source>
        <strain evidence="1 2">DSM 24997</strain>
    </source>
</reference>
<reference evidence="2" key="2">
    <citation type="submission" date="2015-03" db="EMBL/GenBank/DDBJ databases">
        <title>Genome sequence of Paenibacillus beijingensis strain DSM 24997T.</title>
        <authorList>
            <person name="Kwak Y."/>
            <person name="Shin J.-H."/>
        </authorList>
    </citation>
    <scope>NUCLEOTIDE SEQUENCE [LARGE SCALE GENOMIC DNA]</scope>
    <source>
        <strain evidence="2">DSM 24997</strain>
    </source>
</reference>
<dbReference type="EMBL" id="CP011058">
    <property type="protein sequence ID" value="AJY75460.1"/>
    <property type="molecule type" value="Genomic_DNA"/>
</dbReference>
<dbReference type="Proteomes" id="UP000032633">
    <property type="component" value="Chromosome"/>
</dbReference>
<dbReference type="STRING" id="1126833.VN24_13885"/>
<dbReference type="OrthoDB" id="2433869at2"/>
<dbReference type="KEGG" id="pbj:VN24_13885"/>
<gene>
    <name evidence="1" type="ORF">VN24_13885</name>
</gene>
<organism evidence="1 2">
    <name type="scientific">Paenibacillus beijingensis</name>
    <dbReference type="NCBI Taxonomy" id="1126833"/>
    <lineage>
        <taxon>Bacteria</taxon>
        <taxon>Bacillati</taxon>
        <taxon>Bacillota</taxon>
        <taxon>Bacilli</taxon>
        <taxon>Bacillales</taxon>
        <taxon>Paenibacillaceae</taxon>
        <taxon>Paenibacillus</taxon>
    </lineage>
</organism>
<evidence type="ECO:0000313" key="1">
    <source>
        <dbReference type="EMBL" id="AJY75460.1"/>
    </source>
</evidence>
<dbReference type="RefSeq" id="WP_045670889.1">
    <property type="nucleotide sequence ID" value="NZ_CP011058.1"/>
</dbReference>
<keyword evidence="2" id="KW-1185">Reference proteome</keyword>
<dbReference type="PATRIC" id="fig|1126833.4.peg.3027"/>